<feature type="chain" id="PRO_5016125427" description="Lipoprotein" evidence="2">
    <location>
        <begin position="32"/>
        <end position="228"/>
    </location>
</feature>
<dbReference type="AlphaFoldDB" id="A0A2W7R5M0"/>
<proteinExistence type="predicted"/>
<protein>
    <recommendedName>
        <fullName evidence="5">Lipoprotein</fullName>
    </recommendedName>
</protein>
<evidence type="ECO:0000313" key="4">
    <source>
        <dbReference type="Proteomes" id="UP000249538"/>
    </source>
</evidence>
<keyword evidence="2" id="KW-0732">Signal</keyword>
<dbReference type="Proteomes" id="UP000249538">
    <property type="component" value="Unassembled WGS sequence"/>
</dbReference>
<dbReference type="EMBL" id="QKZS01000005">
    <property type="protein sequence ID" value="PZX54476.1"/>
    <property type="molecule type" value="Genomic_DNA"/>
</dbReference>
<feature type="signal peptide" evidence="2">
    <location>
        <begin position="1"/>
        <end position="31"/>
    </location>
</feature>
<comment type="caution">
    <text evidence="3">The sequence shown here is derived from an EMBL/GenBank/DDBJ whole genome shotgun (WGS) entry which is preliminary data.</text>
</comment>
<evidence type="ECO:0000313" key="3">
    <source>
        <dbReference type="EMBL" id="PZX54476.1"/>
    </source>
</evidence>
<reference evidence="3 4" key="1">
    <citation type="submission" date="2018-06" db="EMBL/GenBank/DDBJ databases">
        <title>Genomic Encyclopedia of Archaeal and Bacterial Type Strains, Phase II (KMG-II): from individual species to whole genera.</title>
        <authorList>
            <person name="Goeker M."/>
        </authorList>
    </citation>
    <scope>NUCLEOTIDE SEQUENCE [LARGE SCALE GENOMIC DNA]</scope>
    <source>
        <strain evidence="3 4">DSM 18774</strain>
    </source>
</reference>
<sequence>MMRQAPRRHRTAALFTRLAALSGLCLLTACANLSLPGVPTLKEREDVSQLRLVPDNRAWITAPQGLLTLERSLGGEQEQIVALPNMTALRGDNRILLRARVGDGADRPRFQLDEFLVRVGGAPEPFTGLNNADLRSREDALGTYFWSEKRVGSNTICVLGLRRATVEGRPLPRGTNALDMMLRNCVPGTVDDALAPIMAESVAYYPGSSVGPGPRISRSISPLAAPMP</sequence>
<name>A0A2W7R5M0_9RHOB</name>
<organism evidence="3 4">
    <name type="scientific">Cereibacter changlensis</name>
    <dbReference type="NCBI Taxonomy" id="402884"/>
    <lineage>
        <taxon>Bacteria</taxon>
        <taxon>Pseudomonadati</taxon>
        <taxon>Pseudomonadota</taxon>
        <taxon>Alphaproteobacteria</taxon>
        <taxon>Rhodobacterales</taxon>
        <taxon>Paracoccaceae</taxon>
        <taxon>Cereibacter</taxon>
    </lineage>
</organism>
<evidence type="ECO:0000256" key="1">
    <source>
        <dbReference type="SAM" id="MobiDB-lite"/>
    </source>
</evidence>
<gene>
    <name evidence="3" type="ORF">LX76_02123</name>
</gene>
<feature type="region of interest" description="Disordered" evidence="1">
    <location>
        <begin position="207"/>
        <end position="228"/>
    </location>
</feature>
<accession>A0A2W7R5M0</accession>
<evidence type="ECO:0000256" key="2">
    <source>
        <dbReference type="SAM" id="SignalP"/>
    </source>
</evidence>
<evidence type="ECO:0008006" key="5">
    <source>
        <dbReference type="Google" id="ProtNLM"/>
    </source>
</evidence>
<dbReference type="PROSITE" id="PS51257">
    <property type="entry name" value="PROKAR_LIPOPROTEIN"/>
    <property type="match status" value="1"/>
</dbReference>